<dbReference type="AlphaFoldDB" id="A0A250XIM7"/>
<protein>
    <submittedName>
        <fullName evidence="2">Uncharacterized protein</fullName>
    </submittedName>
</protein>
<accession>A0A250XIM7</accession>
<feature type="compositionally biased region" description="Polar residues" evidence="1">
    <location>
        <begin position="41"/>
        <end position="70"/>
    </location>
</feature>
<keyword evidence="3" id="KW-1185">Reference proteome</keyword>
<evidence type="ECO:0000256" key="1">
    <source>
        <dbReference type="SAM" id="MobiDB-lite"/>
    </source>
</evidence>
<evidence type="ECO:0000313" key="2">
    <source>
        <dbReference type="EMBL" id="GAX82941.1"/>
    </source>
</evidence>
<evidence type="ECO:0000313" key="3">
    <source>
        <dbReference type="Proteomes" id="UP000232323"/>
    </source>
</evidence>
<proteinExistence type="predicted"/>
<feature type="compositionally biased region" description="Polar residues" evidence="1">
    <location>
        <begin position="254"/>
        <end position="273"/>
    </location>
</feature>
<dbReference type="EMBL" id="BEGY01000089">
    <property type="protein sequence ID" value="GAX82941.1"/>
    <property type="molecule type" value="Genomic_DNA"/>
</dbReference>
<gene>
    <name evidence="2" type="ORF">CEUSTIGMA_g10368.t1</name>
</gene>
<feature type="region of interest" description="Disordered" evidence="1">
    <location>
        <begin position="793"/>
        <end position="816"/>
    </location>
</feature>
<reference evidence="2 3" key="1">
    <citation type="submission" date="2017-08" db="EMBL/GenBank/DDBJ databases">
        <title>Acidophilic green algal genome provides insights into adaptation to an acidic environment.</title>
        <authorList>
            <person name="Hirooka S."/>
            <person name="Hirose Y."/>
            <person name="Kanesaki Y."/>
            <person name="Higuchi S."/>
            <person name="Fujiwara T."/>
            <person name="Onuma R."/>
            <person name="Era A."/>
            <person name="Ohbayashi R."/>
            <person name="Uzuka A."/>
            <person name="Nozaki H."/>
            <person name="Yoshikawa H."/>
            <person name="Miyagishima S.Y."/>
        </authorList>
    </citation>
    <scope>NUCLEOTIDE SEQUENCE [LARGE SCALE GENOMIC DNA]</scope>
    <source>
        <strain evidence="2 3">NIES-2499</strain>
    </source>
</reference>
<feature type="region of interest" description="Disordered" evidence="1">
    <location>
        <begin position="247"/>
        <end position="273"/>
    </location>
</feature>
<name>A0A250XIM7_9CHLO</name>
<dbReference type="Proteomes" id="UP000232323">
    <property type="component" value="Unassembled WGS sequence"/>
</dbReference>
<feature type="region of interest" description="Disordered" evidence="1">
    <location>
        <begin position="25"/>
        <end position="74"/>
    </location>
</feature>
<comment type="caution">
    <text evidence="2">The sequence shown here is derived from an EMBL/GenBank/DDBJ whole genome shotgun (WGS) entry which is preliminary data.</text>
</comment>
<sequence length="874" mass="95746">MKQKKELLSRLRNTRMILIQKLLAEQKNQKKPIPEKPEEANTISRGVSFPPSQQLSSYSHPAANSTQDGLSCTRPKTPLRLLAVKTGDKEGDEESSGWHADLCLRHNTTFQHEDDHRGHTHSSMYDFVHTSRATSCDLIQPDACTADVRHVRHDMVVFSAVKEVHCLEDRTAAHQQEVHCLEDRTAAHQQEVHCLEDRTAAHQQEVHCLEDRTAAHQQELNCLEDRTAARQQHDDIDTMNHVALEISSPEESAEVQTRRTSQQAETEQNNAVDSTAAAITNKEGGCCALSGAEKPGEAFQPSATPRCTSNASSSLSISHGMYLSFLSGHHGELEVVLCCDAASLNELESSLHVLHDVIKEIQQRRAFKRLHSNMVDLLPDMDHLATLHLYSTGSEQHAPLSGTRVPEVSCQRQQRLAQSLHFVLTHLPSQLIVAVTYEACSVQKRGVEEGAARAASSPRIAKSDALQTSLAAPGRSKLLLYGVGMVNIHEMICDNGDTVPNEPFPLHDIMSIRPNDSRVRILSLPSLANNLLARHLNQQTTEDHEEKVGEEDQALQLGQASVTRRYSQLDNHRCCNDHPSSCGDPVASTGHPLMPQATVKSKGENAKLPNVQPPMTETAALVGGKRKHCQQNQSNSSKHQSCSLYDIPPPAALRQRSPLTKQCTRELIGRLGFGFKSNWKTDVKIVVGGRCVPHVVSVATNPSKVVGVQDQQKLTALERSSSSPATEIIDTAGVPDVATASCTATATVIRSNTRLVTSGGGLTASNAAQVFTGSASMCGLTASNAAQVFTEAAHKTEKGDEGSETQTQTQHPPLSLKDGDVYELPAGIRSLCSFEQWCKYSGLVMLKELQRKRVLSVKQRLHIRELERKEASLC</sequence>
<organism evidence="2 3">
    <name type="scientific">Chlamydomonas eustigma</name>
    <dbReference type="NCBI Taxonomy" id="1157962"/>
    <lineage>
        <taxon>Eukaryota</taxon>
        <taxon>Viridiplantae</taxon>
        <taxon>Chlorophyta</taxon>
        <taxon>core chlorophytes</taxon>
        <taxon>Chlorophyceae</taxon>
        <taxon>CS clade</taxon>
        <taxon>Chlamydomonadales</taxon>
        <taxon>Chlamydomonadaceae</taxon>
        <taxon>Chlamydomonas</taxon>
    </lineage>
</organism>